<dbReference type="PROSITE" id="PS50045">
    <property type="entry name" value="SIGMA54_INTERACT_4"/>
    <property type="match status" value="1"/>
</dbReference>
<dbReference type="SMART" id="SM00382">
    <property type="entry name" value="AAA"/>
    <property type="match status" value="1"/>
</dbReference>
<evidence type="ECO:0000256" key="2">
    <source>
        <dbReference type="ARBA" id="ARBA00022840"/>
    </source>
</evidence>
<dbReference type="Pfam" id="PF00158">
    <property type="entry name" value="Sigma54_activat"/>
    <property type="match status" value="1"/>
</dbReference>
<dbReference type="PROSITE" id="PS50112">
    <property type="entry name" value="PAS"/>
    <property type="match status" value="2"/>
</dbReference>
<keyword evidence="2" id="KW-0067">ATP-binding</keyword>
<evidence type="ECO:0000259" key="7">
    <source>
        <dbReference type="PROSITE" id="PS50045"/>
    </source>
</evidence>
<dbReference type="NCBIfam" id="TIGR00229">
    <property type="entry name" value="sensory_box"/>
    <property type="match status" value="1"/>
</dbReference>
<evidence type="ECO:0000256" key="3">
    <source>
        <dbReference type="ARBA" id="ARBA00023015"/>
    </source>
</evidence>
<name>A0A1M5CSF9_9FIRM</name>
<dbReference type="Pfam" id="PF25601">
    <property type="entry name" value="AAA_lid_14"/>
    <property type="match status" value="1"/>
</dbReference>
<reference evidence="10" key="1">
    <citation type="submission" date="2016-11" db="EMBL/GenBank/DDBJ databases">
        <authorList>
            <person name="Varghese N."/>
            <person name="Submissions S."/>
        </authorList>
    </citation>
    <scope>NUCLEOTIDE SEQUENCE [LARGE SCALE GENOMIC DNA]</scope>
    <source>
        <strain evidence="10">DSM 11792</strain>
    </source>
</reference>
<feature type="domain" description="PAS" evidence="8">
    <location>
        <begin position="154"/>
        <end position="205"/>
    </location>
</feature>
<dbReference type="SUPFAM" id="SSF46689">
    <property type="entry name" value="Homeodomain-like"/>
    <property type="match status" value="1"/>
</dbReference>
<feature type="coiled-coil region" evidence="6">
    <location>
        <begin position="134"/>
        <end position="161"/>
    </location>
</feature>
<dbReference type="Pfam" id="PF00989">
    <property type="entry name" value="PAS"/>
    <property type="match status" value="1"/>
</dbReference>
<evidence type="ECO:0000256" key="4">
    <source>
        <dbReference type="ARBA" id="ARBA00023125"/>
    </source>
</evidence>
<dbReference type="InterPro" id="IPR025944">
    <property type="entry name" value="Sigma_54_int_dom_CS"/>
</dbReference>
<dbReference type="SUPFAM" id="SSF55785">
    <property type="entry name" value="PYP-like sensor domain (PAS domain)"/>
    <property type="match status" value="2"/>
</dbReference>
<evidence type="ECO:0000256" key="1">
    <source>
        <dbReference type="ARBA" id="ARBA00022741"/>
    </source>
</evidence>
<accession>A0A1M5CSF9</accession>
<keyword evidence="6" id="KW-0175">Coiled coil</keyword>
<dbReference type="InterPro" id="IPR002078">
    <property type="entry name" value="Sigma_54_int"/>
</dbReference>
<dbReference type="FunFam" id="3.40.50.300:FF:000006">
    <property type="entry name" value="DNA-binding transcriptional regulator NtrC"/>
    <property type="match status" value="1"/>
</dbReference>
<keyword evidence="3" id="KW-0805">Transcription regulation</keyword>
<dbReference type="InterPro" id="IPR027417">
    <property type="entry name" value="P-loop_NTPase"/>
</dbReference>
<dbReference type="EMBL" id="FQUW01000040">
    <property type="protein sequence ID" value="SHF57654.1"/>
    <property type="molecule type" value="Genomic_DNA"/>
</dbReference>
<evidence type="ECO:0000313" key="9">
    <source>
        <dbReference type="EMBL" id="SHF57654.1"/>
    </source>
</evidence>
<protein>
    <submittedName>
        <fullName evidence="9">PAS domain S-box-containing protein</fullName>
    </submittedName>
</protein>
<dbReference type="Gene3D" id="3.30.450.20">
    <property type="entry name" value="PAS domain"/>
    <property type="match status" value="2"/>
</dbReference>
<keyword evidence="1" id="KW-0547">Nucleotide-binding</keyword>
<keyword evidence="4" id="KW-0238">DNA-binding</keyword>
<feature type="domain" description="PAS" evidence="8">
    <location>
        <begin position="33"/>
        <end position="84"/>
    </location>
</feature>
<dbReference type="InterPro" id="IPR025662">
    <property type="entry name" value="Sigma_54_int_dom_ATP-bd_1"/>
</dbReference>
<dbReference type="PANTHER" id="PTHR32071">
    <property type="entry name" value="TRANSCRIPTIONAL REGULATORY PROTEIN"/>
    <property type="match status" value="1"/>
</dbReference>
<organism evidence="9 10">
    <name type="scientific">Desulfofundulus australicus DSM 11792</name>
    <dbReference type="NCBI Taxonomy" id="1121425"/>
    <lineage>
        <taxon>Bacteria</taxon>
        <taxon>Bacillati</taxon>
        <taxon>Bacillota</taxon>
        <taxon>Clostridia</taxon>
        <taxon>Eubacteriales</taxon>
        <taxon>Peptococcaceae</taxon>
        <taxon>Desulfofundulus</taxon>
    </lineage>
</organism>
<dbReference type="InterPro" id="IPR000014">
    <property type="entry name" value="PAS"/>
</dbReference>
<dbReference type="AlphaFoldDB" id="A0A1M5CSF9"/>
<dbReference type="InterPro" id="IPR002197">
    <property type="entry name" value="HTH_Fis"/>
</dbReference>
<dbReference type="GO" id="GO:0043565">
    <property type="term" value="F:sequence-specific DNA binding"/>
    <property type="evidence" value="ECO:0007669"/>
    <property type="project" value="InterPro"/>
</dbReference>
<dbReference type="Gene3D" id="3.40.50.300">
    <property type="entry name" value="P-loop containing nucleotide triphosphate hydrolases"/>
    <property type="match status" value="1"/>
</dbReference>
<dbReference type="Proteomes" id="UP000184196">
    <property type="component" value="Unassembled WGS sequence"/>
</dbReference>
<evidence type="ECO:0000256" key="5">
    <source>
        <dbReference type="ARBA" id="ARBA00023163"/>
    </source>
</evidence>
<dbReference type="PROSITE" id="PS00688">
    <property type="entry name" value="SIGMA54_INTERACT_3"/>
    <property type="match status" value="1"/>
</dbReference>
<sequence length="606" mass="68655">MCRKKYAYVNSGRKPGSEVRRVLDERIVPAETAVPDLGAVLDSLASSVVVVDRAGRIIYCSSQFARYLEVPREELYGRHIEEFFPGTPLLEVLKDGRPQLGRRLQLKDGVYLVNRTPLRHNGEIVGAISEFQNINEIQNIIDELSSDNARIRELMNLLEQILDLSSDGIVAIDRSYRITMANRNFARFFNKTPEEIIGRNVYEVYGKSTPIFPRAMETGEAEYGYLGNLNGHEVIANRVPLVRDGEIVGALGVVTFRDVEELYALIKKIRYLKSELDYYKGELERFHRSKFSFDQIIGRNRQFVAVKETARRVAMTTSTVLILGESGTGKELFAHALHTEGLRSKGPFIKVNCAAVPENLLESELFGYVEGAFTGARKGGQPGKFELAHGGTIFLDEIGDMPLTMQAKLLRVLQEKEIERLGDTRPRHVDVRVIAATNQDLEDLIRKGRFREDLYYRINVVTLTIPPLRERMDDLELLVEHFIKHFNRQFGQRVTGVSPEVMDILMSHHWPGNVRELENVLERAYNVLDGTVIQKKHLPLYLQKNSLAGGQRAAQSGLPRLVEEAEKEAILEALAATRGNKRQAAQLLGISRAGLYKKLKRYRIEV</sequence>
<dbReference type="GO" id="GO:0006355">
    <property type="term" value="P:regulation of DNA-templated transcription"/>
    <property type="evidence" value="ECO:0007669"/>
    <property type="project" value="InterPro"/>
</dbReference>
<dbReference type="InterPro" id="IPR013656">
    <property type="entry name" value="PAS_4"/>
</dbReference>
<keyword evidence="5" id="KW-0804">Transcription</keyword>
<dbReference type="InterPro" id="IPR035965">
    <property type="entry name" value="PAS-like_dom_sf"/>
</dbReference>
<dbReference type="InterPro" id="IPR009057">
    <property type="entry name" value="Homeodomain-like_sf"/>
</dbReference>
<dbReference type="CDD" id="cd00009">
    <property type="entry name" value="AAA"/>
    <property type="match status" value="1"/>
</dbReference>
<dbReference type="Pfam" id="PF08448">
    <property type="entry name" value="PAS_4"/>
    <property type="match status" value="1"/>
</dbReference>
<dbReference type="InterPro" id="IPR013767">
    <property type="entry name" value="PAS_fold"/>
</dbReference>
<dbReference type="Gene3D" id="1.10.8.60">
    <property type="match status" value="1"/>
</dbReference>
<dbReference type="PRINTS" id="PR01590">
    <property type="entry name" value="HTHFIS"/>
</dbReference>
<gene>
    <name evidence="9" type="ORF">SAMN02745218_02624</name>
</gene>
<dbReference type="SUPFAM" id="SSF52540">
    <property type="entry name" value="P-loop containing nucleoside triphosphate hydrolases"/>
    <property type="match status" value="1"/>
</dbReference>
<evidence type="ECO:0000313" key="10">
    <source>
        <dbReference type="Proteomes" id="UP000184196"/>
    </source>
</evidence>
<dbReference type="PROSITE" id="PS00676">
    <property type="entry name" value="SIGMA54_INTERACT_2"/>
    <property type="match status" value="1"/>
</dbReference>
<dbReference type="InterPro" id="IPR003593">
    <property type="entry name" value="AAA+_ATPase"/>
</dbReference>
<dbReference type="PANTHER" id="PTHR32071:SF57">
    <property type="entry name" value="C4-DICARBOXYLATE TRANSPORT TRANSCRIPTIONAL REGULATORY PROTEIN DCTD"/>
    <property type="match status" value="1"/>
</dbReference>
<dbReference type="Gene3D" id="1.10.10.60">
    <property type="entry name" value="Homeodomain-like"/>
    <property type="match status" value="1"/>
</dbReference>
<dbReference type="InterPro" id="IPR058031">
    <property type="entry name" value="AAA_lid_NorR"/>
</dbReference>
<keyword evidence="10" id="KW-1185">Reference proteome</keyword>
<feature type="domain" description="Sigma-54 factor interaction" evidence="7">
    <location>
        <begin position="296"/>
        <end position="526"/>
    </location>
</feature>
<dbReference type="GO" id="GO:0005524">
    <property type="term" value="F:ATP binding"/>
    <property type="evidence" value="ECO:0007669"/>
    <property type="project" value="UniProtKB-KW"/>
</dbReference>
<evidence type="ECO:0000256" key="6">
    <source>
        <dbReference type="SAM" id="Coils"/>
    </source>
</evidence>
<dbReference type="PROSITE" id="PS00675">
    <property type="entry name" value="SIGMA54_INTERACT_1"/>
    <property type="match status" value="1"/>
</dbReference>
<dbReference type="SMART" id="SM00091">
    <property type="entry name" value="PAS"/>
    <property type="match status" value="2"/>
</dbReference>
<dbReference type="InterPro" id="IPR025943">
    <property type="entry name" value="Sigma_54_int_dom_ATP-bd_2"/>
</dbReference>
<proteinExistence type="predicted"/>
<evidence type="ECO:0000259" key="8">
    <source>
        <dbReference type="PROSITE" id="PS50112"/>
    </source>
</evidence>
<dbReference type="CDD" id="cd00130">
    <property type="entry name" value="PAS"/>
    <property type="match status" value="2"/>
</dbReference>
<dbReference type="Pfam" id="PF02954">
    <property type="entry name" value="HTH_8"/>
    <property type="match status" value="1"/>
</dbReference>